<feature type="domain" description="EGF-like" evidence="5">
    <location>
        <begin position="744"/>
        <end position="778"/>
    </location>
</feature>
<accession>A0AA88YED4</accession>
<dbReference type="InterPro" id="IPR000742">
    <property type="entry name" value="EGF"/>
</dbReference>
<name>A0AA88YED4_PINIB</name>
<evidence type="ECO:0000259" key="5">
    <source>
        <dbReference type="SMART" id="SM00181"/>
    </source>
</evidence>
<proteinExistence type="predicted"/>
<feature type="compositionally biased region" description="Polar residues" evidence="2">
    <location>
        <begin position="597"/>
        <end position="607"/>
    </location>
</feature>
<dbReference type="CDD" id="cd00055">
    <property type="entry name" value="EGF_Lam"/>
    <property type="match status" value="2"/>
</dbReference>
<protein>
    <submittedName>
        <fullName evidence="6">Uncharacterized protein</fullName>
    </submittedName>
</protein>
<dbReference type="Proteomes" id="UP001186944">
    <property type="component" value="Unassembled WGS sequence"/>
</dbReference>
<evidence type="ECO:0000256" key="3">
    <source>
        <dbReference type="SAM" id="Phobius"/>
    </source>
</evidence>
<evidence type="ECO:0000313" key="7">
    <source>
        <dbReference type="Proteomes" id="UP001186944"/>
    </source>
</evidence>
<feature type="compositionally biased region" description="Acidic residues" evidence="2">
    <location>
        <begin position="583"/>
        <end position="596"/>
    </location>
</feature>
<keyword evidence="3" id="KW-0472">Membrane</keyword>
<keyword evidence="7" id="KW-1185">Reference proteome</keyword>
<feature type="region of interest" description="Disordered" evidence="2">
    <location>
        <begin position="569"/>
        <end position="607"/>
    </location>
</feature>
<dbReference type="AlphaFoldDB" id="A0AA88YED4"/>
<dbReference type="InterPro" id="IPR002049">
    <property type="entry name" value="LE_dom"/>
</dbReference>
<dbReference type="Gene3D" id="2.170.300.10">
    <property type="entry name" value="Tie2 ligand-binding domain superfamily"/>
    <property type="match status" value="2"/>
</dbReference>
<evidence type="ECO:0000256" key="1">
    <source>
        <dbReference type="ARBA" id="ARBA00022536"/>
    </source>
</evidence>
<dbReference type="PRINTS" id="PR00011">
    <property type="entry name" value="EGFLAMININ"/>
</dbReference>
<evidence type="ECO:0000313" key="6">
    <source>
        <dbReference type="EMBL" id="KAK3103639.1"/>
    </source>
</evidence>
<feature type="domain" description="Laminin EGF-like" evidence="4">
    <location>
        <begin position="704"/>
        <end position="745"/>
    </location>
</feature>
<feature type="domain" description="EGF-like" evidence="5">
    <location>
        <begin position="699"/>
        <end position="733"/>
    </location>
</feature>
<feature type="domain" description="Laminin EGF-like" evidence="4">
    <location>
        <begin position="99"/>
        <end position="140"/>
    </location>
</feature>
<sequence length="781" mass="86665">MLRLSILIYGIYLIKNITGYRQGVSFPSWGEKKTSEFAMTTGMDCKTFIKRYICTGQVLRNVTSYKQVNVCCPGYITENGKCVRACGDGRFGYNCSSRCVCNPENTSLCDPVSGDCNCKPGWSGITCNMVCPHGQFGEGCATKCDCNSSDACDPFSGRCIEKLSAEDLEDPEEVAEEERRTFVIVAISCVSGIVLAIGLVFTFIFCKDRFKRTSSHTRVEADEDVILDDRHTKETKLYYDSIPVNAIINQPGSSLSGSTTELIAAQSEIDTRDIMAPHVYHVLEKNGTSFDSLHRKNRLGITNNTFAGTSDSNEETDSMSNHYHVLNPYTTVAEVNGTQTRDFEYPAALSAQSLNVHSESYYKSIDEMDCFTDSSFESEDEFDMRTFIRKDKAPPQIPDNEYSVINKTPQKEMNSFRCEPDGEEERENTNDTNVNGENIIENEQSPCFSQNPDTDHTETTFSESKVVFTMAPPVEPDYDCNDTEHIIKSEQSPPQTDSYKANTSIYTINNISKFQDGSLPSDEGYASVVPPVAEKSIGHSELLSETDKTESVPNWKDLALDGQLPVHSITDSLRNTPQSSTISDEDEARDNIDDICDTSSSKATENTRRVSTLSEQFTVISELLQKAIDETKHSDDKDTTNVEEWKATMSPRRIQTCTYSKDIEVVKYRTVFTCCSGYMDTGNVSYCDKGCEIGMWGMSCDQSCGCPANAFTECNMYTGECTCQAGWIGDNCDQHCNAGYFGQGCDMICLCENNSTCESILGTCDCSSSPGWKGVYCNEGK</sequence>
<evidence type="ECO:0000256" key="2">
    <source>
        <dbReference type="SAM" id="MobiDB-lite"/>
    </source>
</evidence>
<feature type="domain" description="EGF-like" evidence="5">
    <location>
        <begin position="85"/>
        <end position="128"/>
    </location>
</feature>
<organism evidence="6 7">
    <name type="scientific">Pinctada imbricata</name>
    <name type="common">Atlantic pearl-oyster</name>
    <name type="synonym">Pinctada martensii</name>
    <dbReference type="NCBI Taxonomy" id="66713"/>
    <lineage>
        <taxon>Eukaryota</taxon>
        <taxon>Metazoa</taxon>
        <taxon>Spiralia</taxon>
        <taxon>Lophotrochozoa</taxon>
        <taxon>Mollusca</taxon>
        <taxon>Bivalvia</taxon>
        <taxon>Autobranchia</taxon>
        <taxon>Pteriomorphia</taxon>
        <taxon>Pterioida</taxon>
        <taxon>Pterioidea</taxon>
        <taxon>Pteriidae</taxon>
        <taxon>Pinctada</taxon>
    </lineage>
</organism>
<feature type="region of interest" description="Disordered" evidence="2">
    <location>
        <begin position="414"/>
        <end position="436"/>
    </location>
</feature>
<dbReference type="InterPro" id="IPR042635">
    <property type="entry name" value="MEGF10/SREC1/2-like"/>
</dbReference>
<feature type="compositionally biased region" description="Polar residues" evidence="2">
    <location>
        <begin position="569"/>
        <end position="582"/>
    </location>
</feature>
<feature type="transmembrane region" description="Helical" evidence="3">
    <location>
        <begin position="182"/>
        <end position="205"/>
    </location>
</feature>
<dbReference type="PANTHER" id="PTHR24043">
    <property type="entry name" value="SCAVENGER RECEPTOR CLASS F"/>
    <property type="match status" value="1"/>
</dbReference>
<keyword evidence="3" id="KW-0812">Transmembrane</keyword>
<comment type="caution">
    <text evidence="6">The sequence shown here is derived from an EMBL/GenBank/DDBJ whole genome shotgun (WGS) entry which is preliminary data.</text>
</comment>
<reference evidence="6" key="1">
    <citation type="submission" date="2019-08" db="EMBL/GenBank/DDBJ databases">
        <title>The improved chromosome-level genome for the pearl oyster Pinctada fucata martensii using PacBio sequencing and Hi-C.</title>
        <authorList>
            <person name="Zheng Z."/>
        </authorList>
    </citation>
    <scope>NUCLEOTIDE SEQUENCE</scope>
    <source>
        <strain evidence="6">ZZ-2019</strain>
        <tissue evidence="6">Adductor muscle</tissue>
    </source>
</reference>
<dbReference type="SMART" id="SM00180">
    <property type="entry name" value="EGF_Lam"/>
    <property type="match status" value="2"/>
</dbReference>
<dbReference type="EMBL" id="VSWD01000005">
    <property type="protein sequence ID" value="KAK3103639.1"/>
    <property type="molecule type" value="Genomic_DNA"/>
</dbReference>
<keyword evidence="3" id="KW-1133">Transmembrane helix</keyword>
<dbReference type="SMART" id="SM00181">
    <property type="entry name" value="EGF"/>
    <property type="match status" value="3"/>
</dbReference>
<gene>
    <name evidence="6" type="ORF">FSP39_020698</name>
</gene>
<dbReference type="GO" id="GO:0005044">
    <property type="term" value="F:scavenger receptor activity"/>
    <property type="evidence" value="ECO:0007669"/>
    <property type="project" value="InterPro"/>
</dbReference>
<evidence type="ECO:0000259" key="4">
    <source>
        <dbReference type="SMART" id="SM00180"/>
    </source>
</evidence>
<keyword evidence="1" id="KW-0245">EGF-like domain</keyword>
<dbReference type="PANTHER" id="PTHR24043:SF8">
    <property type="entry name" value="EGF-LIKE DOMAIN-CONTAINING PROTEIN"/>
    <property type="match status" value="1"/>
</dbReference>